<dbReference type="Gene3D" id="3.40.50.150">
    <property type="entry name" value="Vaccinia Virus protein VP39"/>
    <property type="match status" value="1"/>
</dbReference>
<dbReference type="Gene3D" id="2.20.25.110">
    <property type="entry name" value="S-adenosyl-L-methionine-dependent methyltransferases"/>
    <property type="match status" value="1"/>
</dbReference>
<organism evidence="1 2">
    <name type="scientific">Pseudobacteriovorax antillogorgiicola</name>
    <dbReference type="NCBI Taxonomy" id="1513793"/>
    <lineage>
        <taxon>Bacteria</taxon>
        <taxon>Pseudomonadati</taxon>
        <taxon>Bdellovibrionota</taxon>
        <taxon>Oligoflexia</taxon>
        <taxon>Oligoflexales</taxon>
        <taxon>Pseudobacteriovoracaceae</taxon>
        <taxon>Pseudobacteriovorax</taxon>
    </lineage>
</organism>
<reference evidence="2" key="1">
    <citation type="submission" date="2017-04" db="EMBL/GenBank/DDBJ databases">
        <authorList>
            <person name="Varghese N."/>
            <person name="Submissions S."/>
        </authorList>
    </citation>
    <scope>NUCLEOTIDE SEQUENCE [LARGE SCALE GENOMIC DNA]</scope>
    <source>
        <strain evidence="2">RKEM611</strain>
    </source>
</reference>
<protein>
    <recommendedName>
        <fullName evidence="3">Methyltransferase domain-containing protein</fullName>
    </recommendedName>
</protein>
<keyword evidence="2" id="KW-1185">Reference proteome</keyword>
<name>A0A1Y6BTX2_9BACT</name>
<dbReference type="PANTHER" id="PTHR37211:SF1">
    <property type="entry name" value="EXPRESSED PROTEIN"/>
    <property type="match status" value="1"/>
</dbReference>
<proteinExistence type="predicted"/>
<evidence type="ECO:0000313" key="1">
    <source>
        <dbReference type="EMBL" id="SMF21053.1"/>
    </source>
</evidence>
<dbReference type="EMBL" id="FWZT01000007">
    <property type="protein sequence ID" value="SMF21053.1"/>
    <property type="molecule type" value="Genomic_DNA"/>
</dbReference>
<dbReference type="STRING" id="1513793.SAMN06296036_10780"/>
<gene>
    <name evidence="1" type="ORF">SAMN06296036_10780</name>
</gene>
<dbReference type="OrthoDB" id="9786084at2"/>
<dbReference type="Proteomes" id="UP000192907">
    <property type="component" value="Unassembled WGS sequence"/>
</dbReference>
<dbReference type="RefSeq" id="WP_132318519.1">
    <property type="nucleotide sequence ID" value="NZ_FWZT01000007.1"/>
</dbReference>
<sequence length="262" mass="30676">MKDFDKYEYYQKAVQSPDADSEFMARVYRELREGREAKTLVEDFCAAFALCCEWVKLDDDKDAIGIDLDPEPVAYGRDHYLTELSEEQKNRIKILEANVMEKDLPKGDIIAALNFSYFGFKERPLLLDYFKSCYHRLHDDGLLILDCFGGPACMEPNEHETEYDDFSYFWDQDTYHPLSNHAQFYIHFKRKGEKKRKKVFSYDWRLWSIAELKDLLQEAGFSKSVIYWEGTDEDGDGDGNYTLTEDGEQCESYVAYVIGIKS</sequence>
<dbReference type="SUPFAM" id="SSF53335">
    <property type="entry name" value="S-adenosyl-L-methionine-dependent methyltransferases"/>
    <property type="match status" value="1"/>
</dbReference>
<evidence type="ECO:0000313" key="2">
    <source>
        <dbReference type="Proteomes" id="UP000192907"/>
    </source>
</evidence>
<accession>A0A1Y6BTX2</accession>
<dbReference type="AlphaFoldDB" id="A0A1Y6BTX2"/>
<dbReference type="PANTHER" id="PTHR37211">
    <property type="entry name" value="EXPRESSED PROTEIN"/>
    <property type="match status" value="1"/>
</dbReference>
<evidence type="ECO:0008006" key="3">
    <source>
        <dbReference type="Google" id="ProtNLM"/>
    </source>
</evidence>
<dbReference type="InterPro" id="IPR029063">
    <property type="entry name" value="SAM-dependent_MTases_sf"/>
</dbReference>